<evidence type="ECO:0000313" key="2">
    <source>
        <dbReference type="Proteomes" id="UP000094936"/>
    </source>
</evidence>
<evidence type="ECO:0000313" key="1">
    <source>
        <dbReference type="EMBL" id="ODA28336.1"/>
    </source>
</evidence>
<proteinExistence type="predicted"/>
<name>A0A1C3E511_9GAMM</name>
<keyword evidence="2" id="KW-1185">Reference proteome</keyword>
<sequence length="168" mass="19028">MRSEFQYFMNQDDHAVFDDHLRSIDGISIKQGKHFDEILMGDGFIQYERSRLEDGVLTSGRIAIASTDLDGAYNFSSRQAVESVYKKLRDWLKKRSVNALVCYNEKSENPATQSIKNFWLGAGAAATLNNSAIKLKQFKSGNIVFKLELSPNKSINGTFTRGAFFQKR</sequence>
<dbReference type="EMBL" id="LYBM01000093">
    <property type="protein sequence ID" value="ODA28336.1"/>
    <property type="molecule type" value="Genomic_DNA"/>
</dbReference>
<dbReference type="Proteomes" id="UP000094936">
    <property type="component" value="Unassembled WGS sequence"/>
</dbReference>
<accession>A0A1C3E511</accession>
<comment type="caution">
    <text evidence="1">The sequence shown here is derived from an EMBL/GenBank/DDBJ whole genome shotgun (WGS) entry which is preliminary data.</text>
</comment>
<protein>
    <submittedName>
        <fullName evidence="1">Uncharacterized protein</fullName>
    </submittedName>
</protein>
<organism evidence="1 2">
    <name type="scientific">Veronia pacifica</name>
    <dbReference type="NCBI Taxonomy" id="1080227"/>
    <lineage>
        <taxon>Bacteria</taxon>
        <taxon>Pseudomonadati</taxon>
        <taxon>Pseudomonadota</taxon>
        <taxon>Gammaproteobacteria</taxon>
        <taxon>Vibrionales</taxon>
        <taxon>Vibrionaceae</taxon>
        <taxon>Veronia</taxon>
    </lineage>
</organism>
<dbReference type="STRING" id="1080227.A8L45_23195"/>
<gene>
    <name evidence="1" type="ORF">A8L45_23195</name>
</gene>
<dbReference type="AlphaFoldDB" id="A0A1C3E511"/>
<reference evidence="1 2" key="1">
    <citation type="submission" date="2016-05" db="EMBL/GenBank/DDBJ databases">
        <title>Genomic Taxonomy of the Vibrionaceae.</title>
        <authorList>
            <person name="Gomez-Gil B."/>
            <person name="Enciso-Ibarra J."/>
        </authorList>
    </citation>
    <scope>NUCLEOTIDE SEQUENCE [LARGE SCALE GENOMIC DNA]</scope>
    <source>
        <strain evidence="1 2">CAIM 1920</strain>
    </source>
</reference>